<dbReference type="RefSeq" id="WP_388351865.1">
    <property type="nucleotide sequence ID" value="NZ_JBIAFJ010000032.1"/>
</dbReference>
<dbReference type="InterPro" id="IPR037883">
    <property type="entry name" value="Knr4/Smi1-like_sf"/>
</dbReference>
<sequence length="170" mass="18914">MDLERCLGARLPADYKTIVDHYGPVQLNGHLFLSHPATDRWNLGRWMDKTVELFSGSDLADAECPGFPDGPVFGGPDGLIPLISTDRGEYAFGIVGKAGKGWSILTCDGDEQDFYEYQMPFSEWLHRYLTGEDMFGPGSAVFYPGPVVFESMPTTEVEQSRTWLGPERVV</sequence>
<accession>A0ABW6KZM1</accession>
<dbReference type="SUPFAM" id="SSF160631">
    <property type="entry name" value="SMI1/KNR4-like"/>
    <property type="match status" value="1"/>
</dbReference>
<keyword evidence="2" id="KW-1185">Reference proteome</keyword>
<evidence type="ECO:0000313" key="2">
    <source>
        <dbReference type="Proteomes" id="UP001601197"/>
    </source>
</evidence>
<protein>
    <submittedName>
        <fullName evidence="1">SMI1/KNR4 family protein</fullName>
    </submittedName>
</protein>
<name>A0ABW6KZM1_9ACTN</name>
<reference evidence="1 2" key="1">
    <citation type="submission" date="2024-10" db="EMBL/GenBank/DDBJ databases">
        <title>The Natural Products Discovery Center: Release of the First 8490 Sequenced Strains for Exploring Actinobacteria Biosynthetic Diversity.</title>
        <authorList>
            <person name="Kalkreuter E."/>
            <person name="Kautsar S.A."/>
            <person name="Yang D."/>
            <person name="Bader C.D."/>
            <person name="Teijaro C.N."/>
            <person name="Fluegel L."/>
            <person name="Davis C.M."/>
            <person name="Simpson J.R."/>
            <person name="Lauterbach L."/>
            <person name="Steele A.D."/>
            <person name="Gui C."/>
            <person name="Meng S."/>
            <person name="Li G."/>
            <person name="Viehrig K."/>
            <person name="Ye F."/>
            <person name="Su P."/>
            <person name="Kiefer A.F."/>
            <person name="Nichols A."/>
            <person name="Cepeda A.J."/>
            <person name="Yan W."/>
            <person name="Fan B."/>
            <person name="Jiang Y."/>
            <person name="Adhikari A."/>
            <person name="Zheng C.-J."/>
            <person name="Schuster L."/>
            <person name="Cowan T.M."/>
            <person name="Smanski M.J."/>
            <person name="Chevrette M.G."/>
            <person name="De Carvalho L.P.S."/>
            <person name="Shen B."/>
        </authorList>
    </citation>
    <scope>NUCLEOTIDE SEQUENCE [LARGE SCALE GENOMIC DNA]</scope>
    <source>
        <strain evidence="1 2">NPDC007147</strain>
    </source>
</reference>
<organism evidence="1 2">
    <name type="scientific">Streptomyces kebangsaanensis</name>
    <dbReference type="NCBI Taxonomy" id="864058"/>
    <lineage>
        <taxon>Bacteria</taxon>
        <taxon>Bacillati</taxon>
        <taxon>Actinomycetota</taxon>
        <taxon>Actinomycetes</taxon>
        <taxon>Kitasatosporales</taxon>
        <taxon>Streptomycetaceae</taxon>
        <taxon>Streptomyces</taxon>
    </lineage>
</organism>
<gene>
    <name evidence="1" type="ORF">ACFYNZ_28280</name>
</gene>
<dbReference type="EMBL" id="JBIAFJ010000032">
    <property type="protein sequence ID" value="MFE9173318.1"/>
    <property type="molecule type" value="Genomic_DNA"/>
</dbReference>
<comment type="caution">
    <text evidence="1">The sequence shown here is derived from an EMBL/GenBank/DDBJ whole genome shotgun (WGS) entry which is preliminary data.</text>
</comment>
<dbReference type="Proteomes" id="UP001601197">
    <property type="component" value="Unassembled WGS sequence"/>
</dbReference>
<evidence type="ECO:0000313" key="1">
    <source>
        <dbReference type="EMBL" id="MFE9173318.1"/>
    </source>
</evidence>
<proteinExistence type="predicted"/>
<dbReference type="Gene3D" id="3.40.1580.10">
    <property type="entry name" value="SMI1/KNR4-like"/>
    <property type="match status" value="1"/>
</dbReference>